<evidence type="ECO:0000313" key="1">
    <source>
        <dbReference type="EMBL" id="BBL78202.1"/>
    </source>
</evidence>
<dbReference type="RefSeq" id="WP_143526370.1">
    <property type="nucleotide sequence ID" value="NZ_AP019791.1"/>
</dbReference>
<gene>
    <name evidence="1" type="ORF">RxyAA322_00560</name>
</gene>
<name>A0A510HE34_9ACTN</name>
<proteinExistence type="predicted"/>
<reference evidence="1" key="1">
    <citation type="journal article" date="2019" name="Microbiol. Resour. Announc.">
        <title>Complete Genome Sequence of Rubrobacter xylanophilus Strain AA3-22, Isolated from Arima Onsen in Japan.</title>
        <authorList>
            <person name="Tomariguchi N."/>
            <person name="Miyazaki K."/>
        </authorList>
    </citation>
    <scope>NUCLEOTIDE SEQUENCE [LARGE SCALE GENOMIC DNA]</scope>
    <source>
        <strain evidence="1">AA3-22</strain>
    </source>
</reference>
<organism evidence="1 2">
    <name type="scientific">Rubrobacter xylanophilus</name>
    <dbReference type="NCBI Taxonomy" id="49319"/>
    <lineage>
        <taxon>Bacteria</taxon>
        <taxon>Bacillati</taxon>
        <taxon>Actinomycetota</taxon>
        <taxon>Rubrobacteria</taxon>
        <taxon>Rubrobacterales</taxon>
        <taxon>Rubrobacteraceae</taxon>
        <taxon>Rubrobacter</taxon>
    </lineage>
</organism>
<dbReference type="AlphaFoldDB" id="A0A510HE34"/>
<dbReference type="EMBL" id="AP019791">
    <property type="protein sequence ID" value="BBL78202.1"/>
    <property type="molecule type" value="Genomic_DNA"/>
</dbReference>
<dbReference type="OrthoDB" id="5242876at2"/>
<accession>A0A510HE34</accession>
<sequence length="203" mass="22451">MRPTSFVPTIHEIAPEEAAEIPGLGPVIGYWTEDGAGPREWFEEVLGRWGTAGFVVRRGEEVQGFVVYGPRGYLPRAGRYPFSVEEDAVLLAYAAGDQRTRRRLILRMLRDLRQRGAGRTEAIASDTGVRFHVPTRLLAESGWHLVRRCWCLGGFYTLARVDLGSTVEVAELARHLLGRVRIPAIKGPSPVPGLFSRAAGSRS</sequence>
<evidence type="ECO:0000313" key="2">
    <source>
        <dbReference type="Proteomes" id="UP000318065"/>
    </source>
</evidence>
<dbReference type="Proteomes" id="UP000318065">
    <property type="component" value="Chromosome"/>
</dbReference>
<protein>
    <recommendedName>
        <fullName evidence="3">N-acetyltransferase domain-containing protein</fullName>
    </recommendedName>
</protein>
<evidence type="ECO:0008006" key="3">
    <source>
        <dbReference type="Google" id="ProtNLM"/>
    </source>
</evidence>
<keyword evidence="2" id="KW-1185">Reference proteome</keyword>